<evidence type="ECO:0000313" key="4">
    <source>
        <dbReference type="Proteomes" id="UP000181998"/>
    </source>
</evidence>
<dbReference type="RefSeq" id="WP_062560076.1">
    <property type="nucleotide sequence ID" value="NZ_FNLN01000007.1"/>
</dbReference>
<proteinExistence type="predicted"/>
<keyword evidence="1" id="KW-0812">Transmembrane</keyword>
<evidence type="ECO:0000313" key="2">
    <source>
        <dbReference type="EMBL" id="SDT88119.1"/>
    </source>
</evidence>
<dbReference type="Proteomes" id="UP000182882">
    <property type="component" value="Unassembled WGS sequence"/>
</dbReference>
<protein>
    <recommendedName>
        <fullName evidence="6">DUF4019 domain-containing protein</fullName>
    </recommendedName>
</protein>
<reference evidence="5" key="2">
    <citation type="submission" date="2016-10" db="EMBL/GenBank/DDBJ databases">
        <authorList>
            <person name="Varghese N."/>
            <person name="Submissions S."/>
        </authorList>
    </citation>
    <scope>NUCLEOTIDE SEQUENCE [LARGE SCALE GENOMIC DNA]</scope>
    <source>
        <strain evidence="5">Nm10</strain>
    </source>
</reference>
<dbReference type="AlphaFoldDB" id="A0A0S3ANG9"/>
<evidence type="ECO:0000313" key="3">
    <source>
        <dbReference type="EMBL" id="SEP65752.1"/>
    </source>
</evidence>
<sequence>MKIQTLRFIVAVLLTLVAMLYFYTNREKDYYSKSAEPAIAQILTEISSWEKQVFLHHLAPEAKQAINDEQLDKLMDVYRSFGRFQSIEALNFSRTVSAFSLVGDKRINYSGIANFDAGPISLNITLIEWGGFFLVYNFTLAKVLNE</sequence>
<dbReference type="EMBL" id="FNLN01000007">
    <property type="protein sequence ID" value="SDT88119.1"/>
    <property type="molecule type" value="Genomic_DNA"/>
</dbReference>
<gene>
    <name evidence="2" type="ORF">SAMN05216406_107102</name>
    <name evidence="3" type="ORF">SAMN05421510_1001134</name>
</gene>
<organism evidence="3 4">
    <name type="scientific">Nitrosomonas ureae</name>
    <dbReference type="NCBI Taxonomy" id="44577"/>
    <lineage>
        <taxon>Bacteria</taxon>
        <taxon>Pseudomonadati</taxon>
        <taxon>Pseudomonadota</taxon>
        <taxon>Betaproteobacteria</taxon>
        <taxon>Nitrosomonadales</taxon>
        <taxon>Nitrosomonadaceae</taxon>
        <taxon>Nitrosomonas</taxon>
    </lineage>
</organism>
<keyword evidence="5" id="KW-1185">Reference proteome</keyword>
<reference evidence="3 4" key="1">
    <citation type="submission" date="2016-10" db="EMBL/GenBank/DDBJ databases">
        <authorList>
            <person name="de Groot N.N."/>
        </authorList>
    </citation>
    <scope>NUCLEOTIDE SEQUENCE [LARGE SCALE GENOMIC DNA]</scope>
    <source>
        <strain evidence="2">Nm10</strain>
        <strain evidence="3 4">Nm9</strain>
    </source>
</reference>
<accession>A0A0S3ANG9</accession>
<evidence type="ECO:0008006" key="6">
    <source>
        <dbReference type="Google" id="ProtNLM"/>
    </source>
</evidence>
<name>A0A0S3ANG9_9PROT</name>
<evidence type="ECO:0000256" key="1">
    <source>
        <dbReference type="SAM" id="Phobius"/>
    </source>
</evidence>
<evidence type="ECO:0000313" key="5">
    <source>
        <dbReference type="Proteomes" id="UP000182882"/>
    </source>
</evidence>
<dbReference type="Proteomes" id="UP000181998">
    <property type="component" value="Unassembled WGS sequence"/>
</dbReference>
<keyword evidence="1" id="KW-0472">Membrane</keyword>
<dbReference type="KEGG" id="nur:ATY38_03245"/>
<keyword evidence="1" id="KW-1133">Transmembrane helix</keyword>
<feature type="transmembrane region" description="Helical" evidence="1">
    <location>
        <begin position="6"/>
        <end position="24"/>
    </location>
</feature>
<dbReference type="STRING" id="44577.ATY38_03245"/>
<dbReference type="EMBL" id="FOFX01000001">
    <property type="protein sequence ID" value="SEP65752.1"/>
    <property type="molecule type" value="Genomic_DNA"/>
</dbReference>
<dbReference type="OrthoDB" id="8546441at2"/>